<sequence>MSGFVVWFTGLSGAGKSTLAAMLSAELRARSVHVEVLDGDEVRTNLSKGLGFSKEDRDTNIRRIGYVAKLIARSGACAMTAAISPYKAIRDEQRAQNPRFVEVYCSCPIPVLAERDAKGLYKKALAGEIKNFTGIDDPYEAPENPEVVVYTDKETKEEGLAKILAKLEELGYVPRRGAAVAVSGAAAAGAAAAGARGLIAPHGGELVNRWAEGAEKASLAERAKGLPVIALDERTESDVEMIAIGAFSPLRGFMNSKDYLRVVREMRLENGLPWSMPITLAVSEQAAEGLRVGSEAALRARDGRIVAVIELSDKWRPNKELEAQEVFRTTETKHPGVAYLMGTGPVYVGGEIRVLERPVESPFPAYDRGPAVTRAYFAEKGWRRIVGFQTRNPIHRAHEFITKTALEICDGLMIHPLVGATKSDDIPADVRMRCYEELIAKYYVKDRVLLSIYPAAMRYAGPREAIFHALARKNYGCSHFIVGRDHAGVGSYYGTYDAQEIFNAFSPGELGITTLNFENAFYSTVVGAMATAKTAPGDASTQVNLSGTKVRELLQRGELPPPEFSRPEVARILIEAMRKSS</sequence>
<dbReference type="InterPro" id="IPR002891">
    <property type="entry name" value="APS"/>
</dbReference>
<comment type="pathway">
    <text evidence="8">Sulfur metabolism; hydrogen sulfide biosynthesis; sulfite from sulfate: step 2/3.</text>
</comment>
<evidence type="ECO:0000256" key="3">
    <source>
        <dbReference type="ARBA" id="ARBA00022679"/>
    </source>
</evidence>
<gene>
    <name evidence="9" type="primary">sat</name>
    <name evidence="8" type="synonym">cysC</name>
    <name evidence="13" type="ORF">SOCE836_072770</name>
</gene>
<dbReference type="NCBIfam" id="TIGR00339">
    <property type="entry name" value="sopT"/>
    <property type="match status" value="1"/>
</dbReference>
<evidence type="ECO:0000256" key="2">
    <source>
        <dbReference type="ARBA" id="ARBA00005048"/>
    </source>
</evidence>
<dbReference type="InterPro" id="IPR025980">
    <property type="entry name" value="ATP-Sase_PUA-like_dom"/>
</dbReference>
<dbReference type="UniPathway" id="UPA00140">
    <property type="reaction ID" value="UER00204"/>
</dbReference>
<organism evidence="13 14">
    <name type="scientific">Sorangium cellulosum</name>
    <name type="common">Polyangium cellulosum</name>
    <dbReference type="NCBI Taxonomy" id="56"/>
    <lineage>
        <taxon>Bacteria</taxon>
        <taxon>Pseudomonadati</taxon>
        <taxon>Myxococcota</taxon>
        <taxon>Polyangia</taxon>
        <taxon>Polyangiales</taxon>
        <taxon>Polyangiaceae</taxon>
        <taxon>Sorangium</taxon>
    </lineage>
</organism>
<evidence type="ECO:0000259" key="11">
    <source>
        <dbReference type="Pfam" id="PF01747"/>
    </source>
</evidence>
<feature type="active site" description="Phosphoserine intermediate" evidence="8">
    <location>
        <position position="84"/>
    </location>
</feature>
<evidence type="ECO:0000256" key="4">
    <source>
        <dbReference type="ARBA" id="ARBA00022695"/>
    </source>
</evidence>
<dbReference type="HAMAP" id="MF_00065">
    <property type="entry name" value="Adenylyl_sulf_kinase"/>
    <property type="match status" value="1"/>
</dbReference>
<dbReference type="InterPro" id="IPR020792">
    <property type="entry name" value="SO4_adenylyltransferase_pro"/>
</dbReference>
<accession>A0A4P2QX56</accession>
<dbReference type="GO" id="GO:0004781">
    <property type="term" value="F:sulfate adenylyltransferase (ATP) activity"/>
    <property type="evidence" value="ECO:0007669"/>
    <property type="project" value="UniProtKB-UniRule"/>
</dbReference>
<protein>
    <recommendedName>
        <fullName evidence="8 9">Multifunctional fusion protein</fullName>
    </recommendedName>
    <domain>
        <recommendedName>
            <fullName evidence="8">Adenylyl-sulfate kinase</fullName>
            <ecNumber evidence="8">2.7.1.25</ecNumber>
        </recommendedName>
        <alternativeName>
            <fullName evidence="8">APS kinase</fullName>
        </alternativeName>
        <alternativeName>
            <fullName evidence="8">ATP adenosine-5'-phosphosulfate 3'-phosphotransferase</fullName>
        </alternativeName>
        <alternativeName>
            <fullName evidence="8">Adenosine-5'-phosphosulfate kinase</fullName>
        </alternativeName>
    </domain>
    <domain>
        <recommendedName>
            <fullName evidence="9">Sulfate adenylyltransferase</fullName>
            <ecNumber evidence="9">2.7.7.4</ecNumber>
        </recommendedName>
        <alternativeName>
            <fullName evidence="9">ATP-sulfurylase</fullName>
        </alternativeName>
        <alternativeName>
            <fullName evidence="9">Sulfate adenylate transferase</fullName>
            <shortName evidence="9">SAT</shortName>
        </alternativeName>
    </domain>
</protein>
<evidence type="ECO:0000256" key="8">
    <source>
        <dbReference type="HAMAP-Rule" id="MF_00065"/>
    </source>
</evidence>
<dbReference type="PANTHER" id="PTHR42700">
    <property type="entry name" value="SULFATE ADENYLYLTRANSFERASE"/>
    <property type="match status" value="1"/>
</dbReference>
<dbReference type="InterPro" id="IPR024951">
    <property type="entry name" value="Sulfurylase_cat_dom"/>
</dbReference>
<evidence type="ECO:0000259" key="12">
    <source>
        <dbReference type="Pfam" id="PF14306"/>
    </source>
</evidence>
<dbReference type="InterPro" id="IPR015947">
    <property type="entry name" value="PUA-like_sf"/>
</dbReference>
<proteinExistence type="inferred from homology"/>
<evidence type="ECO:0000256" key="9">
    <source>
        <dbReference type="HAMAP-Rule" id="MF_00066"/>
    </source>
</evidence>
<dbReference type="GO" id="GO:0010134">
    <property type="term" value="P:sulfate assimilation via adenylyl sulfate reduction"/>
    <property type="evidence" value="ECO:0007669"/>
    <property type="project" value="TreeGrafter"/>
</dbReference>
<dbReference type="RefSeq" id="WP_129578173.1">
    <property type="nucleotide sequence ID" value="NZ_CP012672.1"/>
</dbReference>
<dbReference type="NCBIfam" id="NF003166">
    <property type="entry name" value="PRK04149.1"/>
    <property type="match status" value="1"/>
</dbReference>
<comment type="pathway">
    <text evidence="2 9">Sulfur metabolism; hydrogen sulfide biosynthesis; sulfite from sulfate: step 1/3.</text>
</comment>
<evidence type="ECO:0000256" key="6">
    <source>
        <dbReference type="ARBA" id="ARBA00022840"/>
    </source>
</evidence>
<dbReference type="InterPro" id="IPR059117">
    <property type="entry name" value="APS_kinase_dom"/>
</dbReference>
<feature type="domain" description="ATP-sulfurylase PUA-like" evidence="12">
    <location>
        <begin position="199"/>
        <end position="357"/>
    </location>
</feature>
<keyword evidence="3 9" id="KW-0808">Transferase</keyword>
<dbReference type="Pfam" id="PF14306">
    <property type="entry name" value="PUA_2"/>
    <property type="match status" value="1"/>
</dbReference>
<dbReference type="Proteomes" id="UP000295497">
    <property type="component" value="Chromosome"/>
</dbReference>
<dbReference type="PANTHER" id="PTHR42700:SF1">
    <property type="entry name" value="SULFATE ADENYLYLTRANSFERASE"/>
    <property type="match status" value="1"/>
</dbReference>
<dbReference type="InterPro" id="IPR027417">
    <property type="entry name" value="P-loop_NTPase"/>
</dbReference>
<feature type="domain" description="APS kinase" evidence="10">
    <location>
        <begin position="3"/>
        <end position="149"/>
    </location>
</feature>
<comment type="similarity">
    <text evidence="9">Belongs to the sulfate adenylyltransferase family.</text>
</comment>
<dbReference type="NCBIfam" id="TIGR00455">
    <property type="entry name" value="apsK"/>
    <property type="match status" value="1"/>
</dbReference>
<comment type="catalytic activity">
    <reaction evidence="7 9">
        <text>sulfate + ATP + H(+) = adenosine 5'-phosphosulfate + diphosphate</text>
        <dbReference type="Rhea" id="RHEA:18133"/>
        <dbReference type="ChEBI" id="CHEBI:15378"/>
        <dbReference type="ChEBI" id="CHEBI:16189"/>
        <dbReference type="ChEBI" id="CHEBI:30616"/>
        <dbReference type="ChEBI" id="CHEBI:33019"/>
        <dbReference type="ChEBI" id="CHEBI:58243"/>
        <dbReference type="EC" id="2.7.7.4"/>
    </reaction>
</comment>
<dbReference type="EC" id="2.7.7.4" evidence="9"/>
<dbReference type="Pfam" id="PF01583">
    <property type="entry name" value="APS_kinase"/>
    <property type="match status" value="1"/>
</dbReference>
<dbReference type="SUPFAM" id="SSF88697">
    <property type="entry name" value="PUA domain-like"/>
    <property type="match status" value="1"/>
</dbReference>
<feature type="domain" description="Sulphate adenylyltransferase catalytic" evidence="11">
    <location>
        <begin position="366"/>
        <end position="575"/>
    </location>
</feature>
<comment type="similarity">
    <text evidence="8">Belongs to the APS kinase family.</text>
</comment>
<dbReference type="CDD" id="cd00517">
    <property type="entry name" value="ATPS"/>
    <property type="match status" value="1"/>
</dbReference>
<evidence type="ECO:0000256" key="5">
    <source>
        <dbReference type="ARBA" id="ARBA00022741"/>
    </source>
</evidence>
<dbReference type="InterPro" id="IPR014729">
    <property type="entry name" value="Rossmann-like_a/b/a_fold"/>
</dbReference>
<keyword evidence="8" id="KW-0418">Kinase</keyword>
<dbReference type="InterPro" id="IPR050512">
    <property type="entry name" value="Sulf_AdTrans/APS_kinase"/>
</dbReference>
<dbReference type="AlphaFoldDB" id="A0A4P2QX56"/>
<dbReference type="NCBIfam" id="NF002059">
    <property type="entry name" value="PRK00889.1"/>
    <property type="match status" value="1"/>
</dbReference>
<keyword evidence="5 9" id="KW-0547">Nucleotide-binding</keyword>
<evidence type="ECO:0000313" key="13">
    <source>
        <dbReference type="EMBL" id="AUX35089.1"/>
    </source>
</evidence>
<dbReference type="GO" id="GO:0070814">
    <property type="term" value="P:hydrogen sulfide biosynthetic process"/>
    <property type="evidence" value="ECO:0007669"/>
    <property type="project" value="UniProtKB-UniRule"/>
</dbReference>
<comment type="function">
    <text evidence="8">Catalyzes the synthesis of activated sulfate.</text>
</comment>
<dbReference type="GO" id="GO:0004020">
    <property type="term" value="F:adenylylsulfate kinase activity"/>
    <property type="evidence" value="ECO:0007669"/>
    <property type="project" value="UniProtKB-UniRule"/>
</dbReference>
<name>A0A4P2QX56_SORCE</name>
<comment type="catalytic activity">
    <reaction evidence="1 8">
        <text>adenosine 5'-phosphosulfate + ATP = 3'-phosphoadenylyl sulfate + ADP + H(+)</text>
        <dbReference type="Rhea" id="RHEA:24152"/>
        <dbReference type="ChEBI" id="CHEBI:15378"/>
        <dbReference type="ChEBI" id="CHEBI:30616"/>
        <dbReference type="ChEBI" id="CHEBI:58243"/>
        <dbReference type="ChEBI" id="CHEBI:58339"/>
        <dbReference type="ChEBI" id="CHEBI:456216"/>
        <dbReference type="EC" id="2.7.1.25"/>
    </reaction>
</comment>
<keyword evidence="4 9" id="KW-0548">Nucleotidyltransferase</keyword>
<dbReference type="EC" id="2.7.1.25" evidence="8"/>
<dbReference type="HAMAP" id="MF_00066">
    <property type="entry name" value="Sulf_adenylyltr"/>
    <property type="match status" value="1"/>
</dbReference>
<dbReference type="Gene3D" id="3.10.400.10">
    <property type="entry name" value="Sulfate adenylyltransferase"/>
    <property type="match status" value="1"/>
</dbReference>
<evidence type="ECO:0000259" key="10">
    <source>
        <dbReference type="Pfam" id="PF01583"/>
    </source>
</evidence>
<dbReference type="Pfam" id="PF01747">
    <property type="entry name" value="ATP-sulfurylase"/>
    <property type="match status" value="1"/>
</dbReference>
<dbReference type="GO" id="GO:0005524">
    <property type="term" value="F:ATP binding"/>
    <property type="evidence" value="ECO:0007669"/>
    <property type="project" value="UniProtKB-UniRule"/>
</dbReference>
<dbReference type="Gene3D" id="3.40.50.620">
    <property type="entry name" value="HUPs"/>
    <property type="match status" value="1"/>
</dbReference>
<keyword evidence="8" id="KW-0597">Phosphoprotein</keyword>
<evidence type="ECO:0000256" key="7">
    <source>
        <dbReference type="ARBA" id="ARBA00049370"/>
    </source>
</evidence>
<dbReference type="SUPFAM" id="SSF52540">
    <property type="entry name" value="P-loop containing nucleoside triphosphate hydrolases"/>
    <property type="match status" value="1"/>
</dbReference>
<keyword evidence="6 9" id="KW-0067">ATP-binding</keyword>
<dbReference type="CDD" id="cd02027">
    <property type="entry name" value="APSK"/>
    <property type="match status" value="1"/>
</dbReference>
<dbReference type="GO" id="GO:0005737">
    <property type="term" value="C:cytoplasm"/>
    <property type="evidence" value="ECO:0007669"/>
    <property type="project" value="TreeGrafter"/>
</dbReference>
<dbReference type="NCBIfam" id="NF003013">
    <property type="entry name" value="PRK03846.1"/>
    <property type="match status" value="1"/>
</dbReference>
<dbReference type="InterPro" id="IPR002650">
    <property type="entry name" value="Sulphate_adenylyltransferase"/>
</dbReference>
<feature type="binding site" evidence="8">
    <location>
        <begin position="10"/>
        <end position="17"/>
    </location>
    <ligand>
        <name>ATP</name>
        <dbReference type="ChEBI" id="CHEBI:30616"/>
    </ligand>
</feature>
<evidence type="ECO:0000256" key="1">
    <source>
        <dbReference type="ARBA" id="ARBA00001823"/>
    </source>
</evidence>
<dbReference type="GO" id="GO:0019379">
    <property type="term" value="P:sulfate assimilation, phosphoadenylyl sulfate reduction by phosphoadenylyl-sulfate reductase (thioredoxin)"/>
    <property type="evidence" value="ECO:0007669"/>
    <property type="project" value="TreeGrafter"/>
</dbReference>
<reference evidence="13 14" key="1">
    <citation type="submission" date="2015-09" db="EMBL/GenBank/DDBJ databases">
        <title>Sorangium comparison.</title>
        <authorList>
            <person name="Zaburannyi N."/>
            <person name="Bunk B."/>
            <person name="Overmann J."/>
            <person name="Mueller R."/>
        </authorList>
    </citation>
    <scope>NUCLEOTIDE SEQUENCE [LARGE SCALE GENOMIC DNA]</scope>
    <source>
        <strain evidence="13 14">So ce836</strain>
    </source>
</reference>
<dbReference type="Gene3D" id="3.40.50.300">
    <property type="entry name" value="P-loop containing nucleotide triphosphate hydrolases"/>
    <property type="match status" value="1"/>
</dbReference>
<dbReference type="SUPFAM" id="SSF52374">
    <property type="entry name" value="Nucleotidylyl transferase"/>
    <property type="match status" value="1"/>
</dbReference>
<evidence type="ECO:0000313" key="14">
    <source>
        <dbReference type="Proteomes" id="UP000295497"/>
    </source>
</evidence>
<dbReference type="EMBL" id="CP012672">
    <property type="protein sequence ID" value="AUX35089.1"/>
    <property type="molecule type" value="Genomic_DNA"/>
</dbReference>